<name>A0ABP6YDW3_9PSEU</name>
<reference evidence="4" key="1">
    <citation type="journal article" date="2019" name="Int. J. Syst. Evol. Microbiol.">
        <title>The Global Catalogue of Microorganisms (GCM) 10K type strain sequencing project: providing services to taxonomists for standard genome sequencing and annotation.</title>
        <authorList>
            <consortium name="The Broad Institute Genomics Platform"/>
            <consortium name="The Broad Institute Genome Sequencing Center for Infectious Disease"/>
            <person name="Wu L."/>
            <person name="Ma J."/>
        </authorList>
    </citation>
    <scope>NUCLEOTIDE SEQUENCE [LARGE SCALE GENOMIC DNA]</scope>
    <source>
        <strain evidence="4">JCM 16898</strain>
    </source>
</reference>
<dbReference type="Pfam" id="PF03795">
    <property type="entry name" value="YCII"/>
    <property type="match status" value="1"/>
</dbReference>
<comment type="caution">
    <text evidence="3">The sequence shown here is derived from an EMBL/GenBank/DDBJ whole genome shotgun (WGS) entry which is preliminary data.</text>
</comment>
<gene>
    <name evidence="3" type="ORF">GCM10022222_76650</name>
</gene>
<evidence type="ECO:0000259" key="2">
    <source>
        <dbReference type="Pfam" id="PF03795"/>
    </source>
</evidence>
<comment type="similarity">
    <text evidence="1">Belongs to the YciI family.</text>
</comment>
<organism evidence="3 4">
    <name type="scientific">Amycolatopsis ultiminotia</name>
    <dbReference type="NCBI Taxonomy" id="543629"/>
    <lineage>
        <taxon>Bacteria</taxon>
        <taxon>Bacillati</taxon>
        <taxon>Actinomycetota</taxon>
        <taxon>Actinomycetes</taxon>
        <taxon>Pseudonocardiales</taxon>
        <taxon>Pseudonocardiaceae</taxon>
        <taxon>Amycolatopsis</taxon>
    </lineage>
</organism>
<dbReference type="Gene3D" id="3.30.70.1060">
    <property type="entry name" value="Dimeric alpha+beta barrel"/>
    <property type="match status" value="1"/>
</dbReference>
<feature type="domain" description="YCII-related" evidence="2">
    <location>
        <begin position="18"/>
        <end position="106"/>
    </location>
</feature>
<evidence type="ECO:0000313" key="3">
    <source>
        <dbReference type="EMBL" id="GAA3580581.1"/>
    </source>
</evidence>
<proteinExistence type="inferred from homology"/>
<accession>A0ABP6YDW3</accession>
<protein>
    <recommendedName>
        <fullName evidence="2">YCII-related domain-containing protein</fullName>
    </recommendedName>
</protein>
<evidence type="ECO:0000256" key="1">
    <source>
        <dbReference type="ARBA" id="ARBA00007689"/>
    </source>
</evidence>
<dbReference type="EMBL" id="BAAAZN010000025">
    <property type="protein sequence ID" value="GAA3580581.1"/>
    <property type="molecule type" value="Genomic_DNA"/>
</dbReference>
<dbReference type="InterPro" id="IPR005545">
    <property type="entry name" value="YCII"/>
</dbReference>
<dbReference type="SUPFAM" id="SSF54909">
    <property type="entry name" value="Dimeric alpha+beta barrel"/>
    <property type="match status" value="1"/>
</dbReference>
<dbReference type="RefSeq" id="WP_344868259.1">
    <property type="nucleotide sequence ID" value="NZ_BAAAZN010000025.1"/>
</dbReference>
<sequence>MPHFALLVYERAPGGFADLPADVLAAHGQVEARITASGGALVAGYATRSDQDTYTLRDRSVAQGPFAPADASLAGLLVVDARDLEHAVHIADYIPTLDGGVEVRPLLG</sequence>
<keyword evidence="4" id="KW-1185">Reference proteome</keyword>
<dbReference type="InterPro" id="IPR011008">
    <property type="entry name" value="Dimeric_a/b-barrel"/>
</dbReference>
<dbReference type="Proteomes" id="UP001500689">
    <property type="component" value="Unassembled WGS sequence"/>
</dbReference>
<evidence type="ECO:0000313" key="4">
    <source>
        <dbReference type="Proteomes" id="UP001500689"/>
    </source>
</evidence>